<sequence>MYTGSDSKLFKRPRSEEVLDRSAKVRVVPSSASSPLIRQQQERINELEQEVQALNEEVSGLTYCEDVALERAKTEVAQLYKNSLNFQAEIFRLKAQNNALNERLTSIQVNWLSAPYPAQSSIPAGRPELHHIATQTSLPQHTDIVSQVPPYVVSTEPMSSYQKTLALEYQHNQPSTIAGAFDKWVKGISRALSHEMQSLELDIPLADTSVTRSRMVVSQAQKDIAKGGPLLEINSRSSIVLVDLVQYPVDATSNQQALLWFPDAFAYVNVDLGAEYQNLVSTWIDLERTTQWRTNPKVRLPTLNRPSLLAEWVDKKRYKSRANEPNVEDCGIDFAENVKSWWASFQPAWRQGPTGEKSSSLHIGSHEWKSIDKFGLNGWFGLVVCLKWWGTNLQYRSVEDKTEGKSDWLKIVGDVRQVMEALVNHRRDN</sequence>
<gene>
    <name evidence="2" type="ORF">C8J55DRAFT_486784</name>
</gene>
<dbReference type="EMBL" id="JANVFS010000007">
    <property type="protein sequence ID" value="KAJ4489570.1"/>
    <property type="molecule type" value="Genomic_DNA"/>
</dbReference>
<dbReference type="Proteomes" id="UP001150238">
    <property type="component" value="Unassembled WGS sequence"/>
</dbReference>
<keyword evidence="1" id="KW-0175">Coiled coil</keyword>
<accession>A0A9W9AUU2</accession>
<comment type="caution">
    <text evidence="2">The sequence shown here is derived from an EMBL/GenBank/DDBJ whole genome shotgun (WGS) entry which is preliminary data.</text>
</comment>
<organism evidence="2 3">
    <name type="scientific">Lentinula lateritia</name>
    <dbReference type="NCBI Taxonomy" id="40482"/>
    <lineage>
        <taxon>Eukaryota</taxon>
        <taxon>Fungi</taxon>
        <taxon>Dikarya</taxon>
        <taxon>Basidiomycota</taxon>
        <taxon>Agaricomycotina</taxon>
        <taxon>Agaricomycetes</taxon>
        <taxon>Agaricomycetidae</taxon>
        <taxon>Agaricales</taxon>
        <taxon>Marasmiineae</taxon>
        <taxon>Omphalotaceae</taxon>
        <taxon>Lentinula</taxon>
    </lineage>
</organism>
<evidence type="ECO:0000256" key="1">
    <source>
        <dbReference type="SAM" id="Coils"/>
    </source>
</evidence>
<reference evidence="2" key="2">
    <citation type="journal article" date="2023" name="Proc. Natl. Acad. Sci. U.S.A.">
        <title>A global phylogenomic analysis of the shiitake genus Lentinula.</title>
        <authorList>
            <person name="Sierra-Patev S."/>
            <person name="Min B."/>
            <person name="Naranjo-Ortiz M."/>
            <person name="Looney B."/>
            <person name="Konkel Z."/>
            <person name="Slot J.C."/>
            <person name="Sakamoto Y."/>
            <person name="Steenwyk J.L."/>
            <person name="Rokas A."/>
            <person name="Carro J."/>
            <person name="Camarero S."/>
            <person name="Ferreira P."/>
            <person name="Molpeceres G."/>
            <person name="Ruiz-Duenas F.J."/>
            <person name="Serrano A."/>
            <person name="Henrissat B."/>
            <person name="Drula E."/>
            <person name="Hughes K.W."/>
            <person name="Mata J.L."/>
            <person name="Ishikawa N.K."/>
            <person name="Vargas-Isla R."/>
            <person name="Ushijima S."/>
            <person name="Smith C.A."/>
            <person name="Donoghue J."/>
            <person name="Ahrendt S."/>
            <person name="Andreopoulos W."/>
            <person name="He G."/>
            <person name="LaButti K."/>
            <person name="Lipzen A."/>
            <person name="Ng V."/>
            <person name="Riley R."/>
            <person name="Sandor L."/>
            <person name="Barry K."/>
            <person name="Martinez A.T."/>
            <person name="Xiao Y."/>
            <person name="Gibbons J.G."/>
            <person name="Terashima K."/>
            <person name="Grigoriev I.V."/>
            <person name="Hibbett D."/>
        </authorList>
    </citation>
    <scope>NUCLEOTIDE SEQUENCE</scope>
    <source>
        <strain evidence="2">Sp2 HRB7682 ss15</strain>
    </source>
</reference>
<evidence type="ECO:0000313" key="2">
    <source>
        <dbReference type="EMBL" id="KAJ4489570.1"/>
    </source>
</evidence>
<proteinExistence type="predicted"/>
<dbReference type="AlphaFoldDB" id="A0A9W9AUU2"/>
<name>A0A9W9AUU2_9AGAR</name>
<feature type="coiled-coil region" evidence="1">
    <location>
        <begin position="37"/>
        <end position="89"/>
    </location>
</feature>
<evidence type="ECO:0000313" key="3">
    <source>
        <dbReference type="Proteomes" id="UP001150238"/>
    </source>
</evidence>
<reference evidence="2" key="1">
    <citation type="submission" date="2022-08" db="EMBL/GenBank/DDBJ databases">
        <authorList>
            <consortium name="DOE Joint Genome Institute"/>
            <person name="Min B."/>
            <person name="Riley R."/>
            <person name="Sierra-Patev S."/>
            <person name="Naranjo-Ortiz M."/>
            <person name="Looney B."/>
            <person name="Konkel Z."/>
            <person name="Slot J.C."/>
            <person name="Sakamoto Y."/>
            <person name="Steenwyk J.L."/>
            <person name="Rokas A."/>
            <person name="Carro J."/>
            <person name="Camarero S."/>
            <person name="Ferreira P."/>
            <person name="Molpeceres G."/>
            <person name="Ruiz-Duenas F.J."/>
            <person name="Serrano A."/>
            <person name="Henrissat B."/>
            <person name="Drula E."/>
            <person name="Hughes K.W."/>
            <person name="Mata J.L."/>
            <person name="Ishikawa N.K."/>
            <person name="Vargas-Isla R."/>
            <person name="Ushijima S."/>
            <person name="Smith C.A."/>
            <person name="Ahrendt S."/>
            <person name="Andreopoulos W."/>
            <person name="He G."/>
            <person name="Labutti K."/>
            <person name="Lipzen A."/>
            <person name="Ng V."/>
            <person name="Sandor L."/>
            <person name="Barry K."/>
            <person name="Martinez A.T."/>
            <person name="Xiao Y."/>
            <person name="Gibbons J.G."/>
            <person name="Terashima K."/>
            <person name="Hibbett D.S."/>
            <person name="Grigoriev I.V."/>
        </authorList>
    </citation>
    <scope>NUCLEOTIDE SEQUENCE</scope>
    <source>
        <strain evidence="2">Sp2 HRB7682 ss15</strain>
    </source>
</reference>
<protein>
    <submittedName>
        <fullName evidence="2">Uncharacterized protein</fullName>
    </submittedName>
</protein>